<name>A0ABQ7NU04_BRACM</name>
<feature type="region of interest" description="Disordered" evidence="1">
    <location>
        <begin position="883"/>
        <end position="919"/>
    </location>
</feature>
<dbReference type="CDD" id="cd16018">
    <property type="entry name" value="Enpp"/>
    <property type="match status" value="3"/>
</dbReference>
<keyword evidence="4" id="KW-1185">Reference proteome</keyword>
<keyword evidence="2" id="KW-0732">Signal</keyword>
<gene>
    <name evidence="3" type="primary">A01p008760.1_BraROA</name>
    <name evidence="3" type="ORF">IGI04_000741</name>
</gene>
<feature type="signal peptide" evidence="2">
    <location>
        <begin position="1"/>
        <end position="28"/>
    </location>
</feature>
<dbReference type="PANTHER" id="PTHR10151">
    <property type="entry name" value="ECTONUCLEOTIDE PYROPHOSPHATASE/PHOSPHODIESTERASE"/>
    <property type="match status" value="1"/>
</dbReference>
<dbReference type="Gene3D" id="3.40.720.10">
    <property type="entry name" value="Alkaline Phosphatase, subunit A"/>
    <property type="match status" value="3"/>
</dbReference>
<evidence type="ECO:0000256" key="2">
    <source>
        <dbReference type="SAM" id="SignalP"/>
    </source>
</evidence>
<comment type="caution">
    <text evidence="3">The sequence shown here is derived from an EMBL/GenBank/DDBJ whole genome shotgun (WGS) entry which is preliminary data.</text>
</comment>
<evidence type="ECO:0000313" key="4">
    <source>
        <dbReference type="Proteomes" id="UP000823674"/>
    </source>
</evidence>
<dbReference type="EMBL" id="JADBGQ010000001">
    <property type="protein sequence ID" value="KAG5413174.1"/>
    <property type="molecule type" value="Genomic_DNA"/>
</dbReference>
<feature type="compositionally biased region" description="Low complexity" evidence="1">
    <location>
        <begin position="910"/>
        <end position="919"/>
    </location>
</feature>
<evidence type="ECO:0000313" key="3">
    <source>
        <dbReference type="EMBL" id="KAG5413174.1"/>
    </source>
</evidence>
<protein>
    <submittedName>
        <fullName evidence="3">Uncharacterized protein</fullName>
    </submittedName>
</protein>
<dbReference type="Pfam" id="PF01663">
    <property type="entry name" value="Phosphodiest"/>
    <property type="match status" value="3"/>
</dbReference>
<sequence length="1374" mass="153451">MAKSNHVLSLKLSLTLLSLLIVAATTNGLDTPSSKTWRPWPFKKLNKPVVLMISSDGFRFGYQFKTDTPNIELLISEGTEAKLGLIPVFPTMTFPNHYAIATGLYSAYHGIIMNKFTDPISGEVFNKGLDPKWWLGEPLWVTATNQGRKALTYFWPGSEVPKDSWTCPKELCPHFNLSVPFEERVDTILNQFDLPEEDIPDLMMLYFNEPDGAGHSYGPDDPRVTKAVATIDKMIGRIIQGLKKREIFDEVHVILLGDHGMVTNCDLKTIYIEDLADWVKIPADWINAYSPVLAMNPRWGEDVKNPGEKNAELVAKMNEALSSGKVENGEFLKVYLKEKLPKRLHYSESSRIPPIIGMVGEGLVVRQNRTGVHECYGDHGYDNAYFSMRSIFMGHGPRFRKGKKVPSFENIQIYNVVAEILGLRPASNNGSSLFTRNILSPFGETVELSLSFLFLTFLIVAATANDSSFPSSHTGKPHHSKKLTKPVVLLISSDGFRFGYQYKTDTPNIDLLISRGTEAKTGLIPVFPSMTFPNHNSIATGLYPAYHGIIMNKFTDPVTGELFKRNLDPKWWLGEPLWVTATNQGLKAATYFWPGADVHKGSWTCPKGFCKAPYNASVPLEERVDTILSYFDLPQSEIPDFMALYLEETDIQGHEYGPDDPRVTEAVAKIDKMIGRVIKGLKKRKVFSDVHVILLGDHGMVTNCDKKVIYIDDLADWIKIPAEWIQDYSPVLVMNPRWGKDVKNPGEKNAEVVAKMNEALKSGKVENGEFLQVYLKEKLPERLHYSDSSRIPPIIGMVGEGLMVRQNRTNVQECFGDHGYDNMFFSMRSIFIGHGPRFRRGKKVPSFENVQIYNVVAEILGLRPAPNNGSSLFTRSLLVPSGETTQPKAMPTPEEDQEDPPSQSIALLHNNNNNSDSDSSTKTISSCFIFTSLLIITCIALSAASAFAFLFFSSSQNAVVALNQVSKSQPFHRSVARPLNKLHKPVVLLISSDGFRFGYQHKTNLPNIHRLIANGTEAETGLIPVYPTLTFPNHYSIVTGLYPAHHGIINNRFIDPVTGEVFTMASHEPEWWLGEPLWETVVNQGLKAATYFWPGSEVHKGAWDCPKGLCQVYNGSVPFDDRVDTILHYFDLPSNEIPSFMTLYFEDPDHQGHQVGPDDPRITEAVVNIDRLIGRLIDGLEKRGVFEDVTMIMVGDHGMVGTCDKKVIVLDDLAPWIDIPASWVHYYTPMLVIKPPKGHDPADVVAKMNEGLGSGKVENGEYLKVYLKEDLPSRLHYVESDRIPPIIGMVGEGFKVVQKRSKAKECGGAHGYDNAFFSMRTIFMGHGPMFAKGRKVPSFENVEIYNVISTILGLKGAPNNGSEGFPSNVLLPRA</sequence>
<dbReference type="InterPro" id="IPR002591">
    <property type="entry name" value="Phosphodiest/P_Trfase"/>
</dbReference>
<dbReference type="Gene3D" id="3.30.1360.180">
    <property type="match status" value="3"/>
</dbReference>
<dbReference type="SUPFAM" id="SSF53649">
    <property type="entry name" value="Alkaline phosphatase-like"/>
    <property type="match status" value="3"/>
</dbReference>
<reference evidence="3 4" key="1">
    <citation type="submission" date="2021-03" db="EMBL/GenBank/DDBJ databases">
        <authorList>
            <person name="King G.J."/>
            <person name="Bancroft I."/>
            <person name="Baten A."/>
            <person name="Bloomfield J."/>
            <person name="Borpatragohain P."/>
            <person name="He Z."/>
            <person name="Irish N."/>
            <person name="Irwin J."/>
            <person name="Liu K."/>
            <person name="Mauleon R.P."/>
            <person name="Moore J."/>
            <person name="Morris R."/>
            <person name="Ostergaard L."/>
            <person name="Wang B."/>
            <person name="Wells R."/>
        </authorList>
    </citation>
    <scope>NUCLEOTIDE SEQUENCE [LARGE SCALE GENOMIC DNA]</scope>
    <source>
        <strain evidence="3">R-o-18</strain>
        <tissue evidence="3">Leaf</tissue>
    </source>
</reference>
<organism evidence="3 4">
    <name type="scientific">Brassica rapa subsp. trilocularis</name>
    <dbReference type="NCBI Taxonomy" id="1813537"/>
    <lineage>
        <taxon>Eukaryota</taxon>
        <taxon>Viridiplantae</taxon>
        <taxon>Streptophyta</taxon>
        <taxon>Embryophyta</taxon>
        <taxon>Tracheophyta</taxon>
        <taxon>Spermatophyta</taxon>
        <taxon>Magnoliopsida</taxon>
        <taxon>eudicotyledons</taxon>
        <taxon>Gunneridae</taxon>
        <taxon>Pentapetalae</taxon>
        <taxon>rosids</taxon>
        <taxon>malvids</taxon>
        <taxon>Brassicales</taxon>
        <taxon>Brassicaceae</taxon>
        <taxon>Brassiceae</taxon>
        <taxon>Brassica</taxon>
    </lineage>
</organism>
<dbReference type="Proteomes" id="UP000823674">
    <property type="component" value="Chromosome A01"/>
</dbReference>
<feature type="chain" id="PRO_5045199064" evidence="2">
    <location>
        <begin position="29"/>
        <end position="1374"/>
    </location>
</feature>
<accession>A0ABQ7NU04</accession>
<proteinExistence type="predicted"/>
<evidence type="ECO:0000256" key="1">
    <source>
        <dbReference type="SAM" id="MobiDB-lite"/>
    </source>
</evidence>
<dbReference type="PANTHER" id="PTHR10151:SF116">
    <property type="entry name" value="BNAA01G07270D PROTEIN"/>
    <property type="match status" value="1"/>
</dbReference>
<dbReference type="InterPro" id="IPR017850">
    <property type="entry name" value="Alkaline_phosphatase_core_sf"/>
</dbReference>